<keyword evidence="7 8" id="KW-1133">Transmembrane helix</keyword>
<evidence type="ECO:0000256" key="7">
    <source>
        <dbReference type="ARBA" id="ARBA00022989"/>
    </source>
</evidence>
<comment type="catalytic activity">
    <reaction evidence="1">
        <text>ATP + protein L-histidine = ADP + protein N-phospho-L-histidine.</text>
        <dbReference type="EC" id="2.7.13.3"/>
    </reaction>
</comment>
<organism evidence="10 11">
    <name type="scientific">Ilyomonas limi</name>
    <dbReference type="NCBI Taxonomy" id="2575867"/>
    <lineage>
        <taxon>Bacteria</taxon>
        <taxon>Pseudomonadati</taxon>
        <taxon>Bacteroidota</taxon>
        <taxon>Chitinophagia</taxon>
        <taxon>Chitinophagales</taxon>
        <taxon>Chitinophagaceae</taxon>
        <taxon>Ilyomonas</taxon>
    </lineage>
</organism>
<dbReference type="SMART" id="SM00387">
    <property type="entry name" value="HATPase_c"/>
    <property type="match status" value="1"/>
</dbReference>
<dbReference type="InterPro" id="IPR036097">
    <property type="entry name" value="HisK_dim/P_sf"/>
</dbReference>
<dbReference type="GO" id="GO:0000155">
    <property type="term" value="F:phosphorelay sensor kinase activity"/>
    <property type="evidence" value="ECO:0007669"/>
    <property type="project" value="InterPro"/>
</dbReference>
<dbReference type="OrthoDB" id="1522504at2"/>
<dbReference type="EMBL" id="SZQL01000002">
    <property type="protein sequence ID" value="TKK70784.1"/>
    <property type="molecule type" value="Genomic_DNA"/>
</dbReference>
<dbReference type="InterPro" id="IPR050428">
    <property type="entry name" value="TCS_sensor_his_kinase"/>
</dbReference>
<dbReference type="PROSITE" id="PS50109">
    <property type="entry name" value="HIS_KIN"/>
    <property type="match status" value="1"/>
</dbReference>
<dbReference type="InterPro" id="IPR003661">
    <property type="entry name" value="HisK_dim/P_dom"/>
</dbReference>
<proteinExistence type="predicted"/>
<feature type="transmembrane region" description="Helical" evidence="8">
    <location>
        <begin position="7"/>
        <end position="27"/>
    </location>
</feature>
<name>A0A4U3L8K4_9BACT</name>
<dbReference type="EC" id="2.7.13.3" evidence="2"/>
<dbReference type="GO" id="GO:0005886">
    <property type="term" value="C:plasma membrane"/>
    <property type="evidence" value="ECO:0007669"/>
    <property type="project" value="TreeGrafter"/>
</dbReference>
<evidence type="ECO:0000256" key="5">
    <source>
        <dbReference type="ARBA" id="ARBA00022692"/>
    </source>
</evidence>
<dbReference type="Gene3D" id="3.30.565.10">
    <property type="entry name" value="Histidine kinase-like ATPase, C-terminal domain"/>
    <property type="match status" value="1"/>
</dbReference>
<evidence type="ECO:0000256" key="4">
    <source>
        <dbReference type="ARBA" id="ARBA00022679"/>
    </source>
</evidence>
<evidence type="ECO:0000256" key="8">
    <source>
        <dbReference type="SAM" id="Phobius"/>
    </source>
</evidence>
<keyword evidence="4" id="KW-0808">Transferase</keyword>
<evidence type="ECO:0000313" key="11">
    <source>
        <dbReference type="Proteomes" id="UP000305848"/>
    </source>
</evidence>
<protein>
    <recommendedName>
        <fullName evidence="2">histidine kinase</fullName>
        <ecNumber evidence="2">2.7.13.3</ecNumber>
    </recommendedName>
</protein>
<dbReference type="InterPro" id="IPR005467">
    <property type="entry name" value="His_kinase_dom"/>
</dbReference>
<evidence type="ECO:0000256" key="6">
    <source>
        <dbReference type="ARBA" id="ARBA00022777"/>
    </source>
</evidence>
<accession>A0A4U3L8K4</accession>
<dbReference type="PANTHER" id="PTHR45436">
    <property type="entry name" value="SENSOR HISTIDINE KINASE YKOH"/>
    <property type="match status" value="1"/>
</dbReference>
<evidence type="ECO:0000259" key="9">
    <source>
        <dbReference type="PROSITE" id="PS50109"/>
    </source>
</evidence>
<dbReference type="CDD" id="cd00082">
    <property type="entry name" value="HisKA"/>
    <property type="match status" value="1"/>
</dbReference>
<keyword evidence="6 10" id="KW-0418">Kinase</keyword>
<comment type="caution">
    <text evidence="10">The sequence shown here is derived from an EMBL/GenBank/DDBJ whole genome shotgun (WGS) entry which is preliminary data.</text>
</comment>
<reference evidence="10 11" key="1">
    <citation type="submission" date="2019-05" db="EMBL/GenBank/DDBJ databases">
        <title>Panacibacter sp. strain 17mud1-8 Genome sequencing and assembly.</title>
        <authorList>
            <person name="Chhetri G."/>
        </authorList>
    </citation>
    <scope>NUCLEOTIDE SEQUENCE [LARGE SCALE GENOMIC DNA]</scope>
    <source>
        <strain evidence="10 11">17mud1-8</strain>
    </source>
</reference>
<keyword evidence="8" id="KW-0472">Membrane</keyword>
<keyword evidence="3" id="KW-0597">Phosphoprotein</keyword>
<feature type="domain" description="Histidine kinase" evidence="9">
    <location>
        <begin position="217"/>
        <end position="421"/>
    </location>
</feature>
<sequence>MKLLTKTTLYFLAAMVPLLAVAGFYLFNKFSKEINSRSDKELISEEYEWIKYLESETANGTSFILKSPDITIFPTDAAATPYATLTNIYGYNAQGEKIPFRQLSQVIAIGNIPYLITIRQSQEQKAALVTDVTRIMFFVFAGLFIATLIFNWAISKQLWAPFRRSLHKIRGAELQKMQAIYFEETSTQEFNELNTALNYMTGRIYRDFVNMKEFTENAAHEMQTPIAGAQSKLELLLQDANLKEEQVQAILQATDALNRLSKLNQSLLLLAKIENNQYETGEAVSFKAVSEKYLSLFDAFIKDKQIIIKTNFEEDFKTALHSLLADSLISNLLGNAIKYNYKGGTIEIKTNTNSFSISNTSMQPSIPKEKLFTRFNSANNSEEPSNGFGLAIVKKIVDTNNLHITYDATNGVHRFTILNVL</sequence>
<dbReference type="SMART" id="SM00388">
    <property type="entry name" value="HisKA"/>
    <property type="match status" value="1"/>
</dbReference>
<feature type="transmembrane region" description="Helical" evidence="8">
    <location>
        <begin position="135"/>
        <end position="154"/>
    </location>
</feature>
<evidence type="ECO:0000313" key="10">
    <source>
        <dbReference type="EMBL" id="TKK70784.1"/>
    </source>
</evidence>
<dbReference type="InterPro" id="IPR003594">
    <property type="entry name" value="HATPase_dom"/>
</dbReference>
<dbReference type="InterPro" id="IPR036890">
    <property type="entry name" value="HATPase_C_sf"/>
</dbReference>
<dbReference type="Pfam" id="PF00512">
    <property type="entry name" value="HisKA"/>
    <property type="match status" value="1"/>
</dbReference>
<keyword evidence="11" id="KW-1185">Reference proteome</keyword>
<dbReference type="Pfam" id="PF02518">
    <property type="entry name" value="HATPase_c"/>
    <property type="match status" value="1"/>
</dbReference>
<dbReference type="AlphaFoldDB" id="A0A4U3L8K4"/>
<keyword evidence="5 8" id="KW-0812">Transmembrane</keyword>
<dbReference type="PANTHER" id="PTHR45436:SF5">
    <property type="entry name" value="SENSOR HISTIDINE KINASE TRCS"/>
    <property type="match status" value="1"/>
</dbReference>
<dbReference type="Proteomes" id="UP000305848">
    <property type="component" value="Unassembled WGS sequence"/>
</dbReference>
<gene>
    <name evidence="10" type="ORF">FC093_03560</name>
</gene>
<evidence type="ECO:0000256" key="1">
    <source>
        <dbReference type="ARBA" id="ARBA00000085"/>
    </source>
</evidence>
<dbReference type="SUPFAM" id="SSF55874">
    <property type="entry name" value="ATPase domain of HSP90 chaperone/DNA topoisomerase II/histidine kinase"/>
    <property type="match status" value="1"/>
</dbReference>
<dbReference type="SUPFAM" id="SSF47384">
    <property type="entry name" value="Homodimeric domain of signal transducing histidine kinase"/>
    <property type="match status" value="1"/>
</dbReference>
<dbReference type="RefSeq" id="WP_137260383.1">
    <property type="nucleotide sequence ID" value="NZ_SZQL01000002.1"/>
</dbReference>
<evidence type="ECO:0000256" key="2">
    <source>
        <dbReference type="ARBA" id="ARBA00012438"/>
    </source>
</evidence>
<evidence type="ECO:0000256" key="3">
    <source>
        <dbReference type="ARBA" id="ARBA00022553"/>
    </source>
</evidence>
<dbReference type="Gene3D" id="1.10.287.130">
    <property type="match status" value="1"/>
</dbReference>